<dbReference type="Gene3D" id="2.130.10.10">
    <property type="entry name" value="YVTN repeat-like/Quinoprotein amine dehydrogenase"/>
    <property type="match status" value="1"/>
</dbReference>
<dbReference type="SUPFAM" id="SSF50974">
    <property type="entry name" value="Nitrous oxide reductase, N-terminal domain"/>
    <property type="match status" value="1"/>
</dbReference>
<proteinExistence type="predicted"/>
<dbReference type="InterPro" id="IPR011045">
    <property type="entry name" value="N2O_reductase_N"/>
</dbReference>
<dbReference type="EMBL" id="OD048037">
    <property type="protein sequence ID" value="CAD7421331.1"/>
    <property type="molecule type" value="Genomic_DNA"/>
</dbReference>
<dbReference type="InterPro" id="IPR015943">
    <property type="entry name" value="WD40/YVTN_repeat-like_dom_sf"/>
</dbReference>
<dbReference type="AlphaFoldDB" id="A0A7R9DXA7"/>
<reference evidence="1" key="1">
    <citation type="submission" date="2020-11" db="EMBL/GenBank/DDBJ databases">
        <authorList>
            <person name="Tran Van P."/>
        </authorList>
    </citation>
    <scope>NUCLEOTIDE SEQUENCE</scope>
</reference>
<name>A0A7R9DXA7_TIMPO</name>
<accession>A0A7R9DXA7</accession>
<sequence length="214" mass="24064">MASLYAASRLTPPRDHLPVFTSGRDLDQRESWFSLELEDVATFLSLHRSTAELLDEVSHWGEARPTFDQENFRIDLQDDLANGTNADDADDIDENSVDEARKFKPELIKNADDMCLYYRSRPFSARALLGHALLHRPAGVGLAPWGGGSHVYVAGTDNNQVLVFDLTKGRLLQRLTAPNMKCPQGLTFCPRRMEIYVTGRPSTRPVHPLEDPRC</sequence>
<gene>
    <name evidence="1" type="ORF">TPSB3V08_LOCUS14746</name>
</gene>
<organism evidence="1">
    <name type="scientific">Timema poppense</name>
    <name type="common">Walking stick</name>
    <dbReference type="NCBI Taxonomy" id="170557"/>
    <lineage>
        <taxon>Eukaryota</taxon>
        <taxon>Metazoa</taxon>
        <taxon>Ecdysozoa</taxon>
        <taxon>Arthropoda</taxon>
        <taxon>Hexapoda</taxon>
        <taxon>Insecta</taxon>
        <taxon>Pterygota</taxon>
        <taxon>Neoptera</taxon>
        <taxon>Polyneoptera</taxon>
        <taxon>Phasmatodea</taxon>
        <taxon>Timematodea</taxon>
        <taxon>Timematoidea</taxon>
        <taxon>Timematidae</taxon>
        <taxon>Timema</taxon>
    </lineage>
</organism>
<evidence type="ECO:0000313" key="1">
    <source>
        <dbReference type="EMBL" id="CAD7421331.1"/>
    </source>
</evidence>
<protein>
    <submittedName>
        <fullName evidence="1">Uncharacterized protein</fullName>
    </submittedName>
</protein>